<comment type="cofactor">
    <cofactor evidence="1">
        <name>pyridoxal 5'-phosphate</name>
        <dbReference type="ChEBI" id="CHEBI:597326"/>
    </cofactor>
</comment>
<comment type="caution">
    <text evidence="6">The sequence shown here is derived from an EMBL/GenBank/DDBJ whole genome shotgun (WGS) entry which is preliminary data.</text>
</comment>
<organism evidence="6 7">
    <name type="scientific">Gemmata algarum</name>
    <dbReference type="NCBI Taxonomy" id="2975278"/>
    <lineage>
        <taxon>Bacteria</taxon>
        <taxon>Pseudomonadati</taxon>
        <taxon>Planctomycetota</taxon>
        <taxon>Planctomycetia</taxon>
        <taxon>Gemmatales</taxon>
        <taxon>Gemmataceae</taxon>
        <taxon>Gemmata</taxon>
    </lineage>
</organism>
<dbReference type="Gene3D" id="3.40.640.10">
    <property type="entry name" value="Type I PLP-dependent aspartate aminotransferase-like (Major domain)"/>
    <property type="match status" value="1"/>
</dbReference>
<dbReference type="InterPro" id="IPR050859">
    <property type="entry name" value="Class-I_PLP-dep_aminotransf"/>
</dbReference>
<evidence type="ECO:0000313" key="6">
    <source>
        <dbReference type="EMBL" id="MDY3558851.1"/>
    </source>
</evidence>
<dbReference type="GO" id="GO:0008483">
    <property type="term" value="F:transaminase activity"/>
    <property type="evidence" value="ECO:0007669"/>
    <property type="project" value="UniProtKB-KW"/>
</dbReference>
<dbReference type="RefSeq" id="WP_320685722.1">
    <property type="nucleotide sequence ID" value="NZ_JAXBLV010000059.1"/>
</dbReference>
<evidence type="ECO:0000256" key="3">
    <source>
        <dbReference type="ARBA" id="ARBA00022679"/>
    </source>
</evidence>
<dbReference type="CDD" id="cd00609">
    <property type="entry name" value="AAT_like"/>
    <property type="match status" value="1"/>
</dbReference>
<evidence type="ECO:0000256" key="4">
    <source>
        <dbReference type="ARBA" id="ARBA00022898"/>
    </source>
</evidence>
<dbReference type="Gene3D" id="3.90.1150.10">
    <property type="entry name" value="Aspartate Aminotransferase, domain 1"/>
    <property type="match status" value="1"/>
</dbReference>
<dbReference type="EMBL" id="JAXBLV010000059">
    <property type="protein sequence ID" value="MDY3558851.1"/>
    <property type="molecule type" value="Genomic_DNA"/>
</dbReference>
<dbReference type="PANTHER" id="PTHR42790">
    <property type="entry name" value="AMINOTRANSFERASE"/>
    <property type="match status" value="1"/>
</dbReference>
<keyword evidence="3" id="KW-0808">Transferase</keyword>
<keyword evidence="7" id="KW-1185">Reference proteome</keyword>
<dbReference type="InterPro" id="IPR015424">
    <property type="entry name" value="PyrdxlP-dep_Trfase"/>
</dbReference>
<proteinExistence type="predicted"/>
<dbReference type="Pfam" id="PF00155">
    <property type="entry name" value="Aminotran_1_2"/>
    <property type="match status" value="1"/>
</dbReference>
<dbReference type="Proteomes" id="UP001272242">
    <property type="component" value="Unassembled WGS sequence"/>
</dbReference>
<evidence type="ECO:0000259" key="5">
    <source>
        <dbReference type="Pfam" id="PF00155"/>
    </source>
</evidence>
<keyword evidence="2 6" id="KW-0032">Aminotransferase</keyword>
<dbReference type="InterPro" id="IPR015422">
    <property type="entry name" value="PyrdxlP-dep_Trfase_small"/>
</dbReference>
<keyword evidence="4" id="KW-0663">Pyridoxal phosphate</keyword>
<dbReference type="SUPFAM" id="SSF53383">
    <property type="entry name" value="PLP-dependent transferases"/>
    <property type="match status" value="1"/>
</dbReference>
<dbReference type="InterPro" id="IPR015421">
    <property type="entry name" value="PyrdxlP-dep_Trfase_major"/>
</dbReference>
<protein>
    <submittedName>
        <fullName evidence="6">PLP-dependent aminotransferase family protein</fullName>
    </submittedName>
</protein>
<evidence type="ECO:0000313" key="7">
    <source>
        <dbReference type="Proteomes" id="UP001272242"/>
    </source>
</evidence>
<reference evidence="7" key="1">
    <citation type="journal article" date="2023" name="Mar. Drugs">
        <title>Gemmata algarum, a Novel Planctomycete Isolated from an Algal Mat, Displays Antimicrobial Activity.</title>
        <authorList>
            <person name="Kumar G."/>
            <person name="Kallscheuer N."/>
            <person name="Kashif M."/>
            <person name="Ahamad S."/>
            <person name="Jagadeeshwari U."/>
            <person name="Pannikurungottu S."/>
            <person name="Haufschild T."/>
            <person name="Kabuu M."/>
            <person name="Sasikala C."/>
            <person name="Jogler C."/>
            <person name="Ramana C."/>
        </authorList>
    </citation>
    <scope>NUCLEOTIDE SEQUENCE [LARGE SCALE GENOMIC DNA]</scope>
    <source>
        <strain evidence="7">JC673</strain>
    </source>
</reference>
<gene>
    <name evidence="6" type="ORF">R5W23_006009</name>
</gene>
<name>A0ABU5EYU5_9BACT</name>
<evidence type="ECO:0000256" key="2">
    <source>
        <dbReference type="ARBA" id="ARBA00022576"/>
    </source>
</evidence>
<evidence type="ECO:0000256" key="1">
    <source>
        <dbReference type="ARBA" id="ARBA00001933"/>
    </source>
</evidence>
<sequence length="435" mass="47472">MPPAPLSRSGKSRRTTDSPITYFIKKALETPGLVSFAAGLVDEGSLPVDEVRAAAAEILSDPRAGQTALQYGSTHGMPELRRQVLDLVCGLDGVKPSDLNLTPDDVCITTGSQQLLYLLGEVMFDPGDIVISEAPSYFVYHSLLQSHGAKVRTVPMDEHGMDVDALDALLDRLRRSGDLPRVKVIYTVDYFQNPTGLTLSLERRKRLVEIAKRYSTAHRILILEDAAYRELKFSGPDLPSIKSFDPANEFVVYTSTFSKPCAPGLKTGYAILPPDVLAPILHLKGSHDFGSTNLSQHLLSRMMASGAYQAHAEKLRAVYRNKRDLMLIALESEFRDFPAARWTVPDGGFYVWFTLDGVDTGPNGPLVPAALEAGVLYVPGEFGHVPDANGHMPKNECRLCYGVATEPEITEGIRRLRKACAAVAAGKPKKEPVGV</sequence>
<dbReference type="InterPro" id="IPR004839">
    <property type="entry name" value="Aminotransferase_I/II_large"/>
</dbReference>
<accession>A0ABU5EYU5</accession>
<feature type="domain" description="Aminotransferase class I/classII large" evidence="5">
    <location>
        <begin position="42"/>
        <end position="416"/>
    </location>
</feature>
<dbReference type="PANTHER" id="PTHR42790:SF19">
    <property type="entry name" value="KYNURENINE_ALPHA-AMINOADIPATE AMINOTRANSFERASE, MITOCHONDRIAL"/>
    <property type="match status" value="1"/>
</dbReference>